<dbReference type="Proteomes" id="UP000500890">
    <property type="component" value="Chromosome"/>
</dbReference>
<dbReference type="AlphaFoldDB" id="A0A6G8AMK1"/>
<evidence type="ECO:0000313" key="5">
    <source>
        <dbReference type="Proteomes" id="UP000500890"/>
    </source>
</evidence>
<dbReference type="InterPro" id="IPR052193">
    <property type="entry name" value="Peptidase_C59"/>
</dbReference>
<dbReference type="PANTHER" id="PTHR35527:SF2">
    <property type="entry name" value="HYDROLASE"/>
    <property type="match status" value="1"/>
</dbReference>
<protein>
    <submittedName>
        <fullName evidence="4">Choloylglycine hydrolase family protein</fullName>
    </submittedName>
</protein>
<evidence type="ECO:0000256" key="1">
    <source>
        <dbReference type="ARBA" id="ARBA00006625"/>
    </source>
</evidence>
<dbReference type="CDD" id="cd00542">
    <property type="entry name" value="Ntn_PVA"/>
    <property type="match status" value="1"/>
</dbReference>
<dbReference type="SUPFAM" id="SSF56235">
    <property type="entry name" value="N-terminal nucleophile aminohydrolases (Ntn hydrolases)"/>
    <property type="match status" value="1"/>
</dbReference>
<keyword evidence="5" id="KW-1185">Reference proteome</keyword>
<dbReference type="GO" id="GO:0016787">
    <property type="term" value="F:hydrolase activity"/>
    <property type="evidence" value="ECO:0007669"/>
    <property type="project" value="UniProtKB-KW"/>
</dbReference>
<dbReference type="PANTHER" id="PTHR35527">
    <property type="entry name" value="CHOLOYLGLYCINE HYDROLASE"/>
    <property type="match status" value="1"/>
</dbReference>
<accession>A0A6G8AMK1</accession>
<name>A0A6G8AMK1_9ENTE</name>
<comment type="similarity">
    <text evidence="1">Belongs to the peptidase C59 family.</text>
</comment>
<evidence type="ECO:0000259" key="3">
    <source>
        <dbReference type="Pfam" id="PF02275"/>
    </source>
</evidence>
<sequence length="331" mass="37228">MMCTGIQIITKENTHYQSRTQEFDIELPYALAQLPRGYEATGYSHWNLKYSVMGVGGEKTPEMNFDSVVDGINEKGLSGQSLYFGDYNVYASKEKIAELGKTPVYAEEFVFWALGNSESVADLKEQINKVAIIDEGLFNPAMALPQHFMFFDTTGASVVVEPSIEGGFQVFDNPIGIMTNSPTFDWHLTNLRNYTAISEESSPNIQMGDLAVKSIGKGSGLREMPGDYTAPGRFIRAAYMKNLIGDFHEETAINTIFHMQSSFDIPRDMVKTDLGCQYNHYTVVYDLDKVEMHIRMYDDLNIQSMKLDAGVATGDKPVYKTLSRKQTYNYL</sequence>
<evidence type="ECO:0000256" key="2">
    <source>
        <dbReference type="ARBA" id="ARBA00022801"/>
    </source>
</evidence>
<organism evidence="4 5">
    <name type="scientific">Vagococcus coleopterorum</name>
    <dbReference type="NCBI Taxonomy" id="2714946"/>
    <lineage>
        <taxon>Bacteria</taxon>
        <taxon>Bacillati</taxon>
        <taxon>Bacillota</taxon>
        <taxon>Bacilli</taxon>
        <taxon>Lactobacillales</taxon>
        <taxon>Enterococcaceae</taxon>
        <taxon>Vagococcus</taxon>
    </lineage>
</organism>
<dbReference type="Pfam" id="PF02275">
    <property type="entry name" value="CBAH"/>
    <property type="match status" value="1"/>
</dbReference>
<dbReference type="RefSeq" id="WP_166007495.1">
    <property type="nucleotide sequence ID" value="NZ_CP049886.1"/>
</dbReference>
<dbReference type="InterPro" id="IPR029132">
    <property type="entry name" value="CBAH/NAAA_C"/>
</dbReference>
<feature type="domain" description="Choloylglycine hydrolase/NAAA C-terminal" evidence="3">
    <location>
        <begin position="3"/>
        <end position="309"/>
    </location>
</feature>
<proteinExistence type="inferred from homology"/>
<evidence type="ECO:0000313" key="4">
    <source>
        <dbReference type="EMBL" id="QIL46227.1"/>
    </source>
</evidence>
<dbReference type="InterPro" id="IPR029055">
    <property type="entry name" value="Ntn_hydrolases_N"/>
</dbReference>
<reference evidence="4 5" key="1">
    <citation type="submission" date="2020-03" db="EMBL/GenBank/DDBJ databases">
        <title>Vagococcus sp. nov., isolated from beetles.</title>
        <authorList>
            <person name="Hyun D.-W."/>
            <person name="Bae J.-W."/>
        </authorList>
    </citation>
    <scope>NUCLEOTIDE SEQUENCE [LARGE SCALE GENOMIC DNA]</scope>
    <source>
        <strain evidence="4 5">HDW17A</strain>
    </source>
</reference>
<dbReference type="KEGG" id="vah:G7081_03635"/>
<keyword evidence="2 4" id="KW-0378">Hydrolase</keyword>
<gene>
    <name evidence="4" type="ORF">G7081_03635</name>
</gene>
<dbReference type="Gene3D" id="3.60.60.10">
    <property type="entry name" value="Penicillin V Acylase, Chain A"/>
    <property type="match status" value="1"/>
</dbReference>
<dbReference type="EMBL" id="CP049886">
    <property type="protein sequence ID" value="QIL46227.1"/>
    <property type="molecule type" value="Genomic_DNA"/>
</dbReference>